<dbReference type="Proteomes" id="UP001642483">
    <property type="component" value="Unassembled WGS sequence"/>
</dbReference>
<dbReference type="InterPro" id="IPR035899">
    <property type="entry name" value="DBL_dom_sf"/>
</dbReference>
<feature type="compositionally biased region" description="Polar residues" evidence="1">
    <location>
        <begin position="23"/>
        <end position="33"/>
    </location>
</feature>
<evidence type="ECO:0000313" key="4">
    <source>
        <dbReference type="EMBL" id="CAK8692472.1"/>
    </source>
</evidence>
<dbReference type="CDD" id="cd00160">
    <property type="entry name" value="RhoGEF"/>
    <property type="match status" value="1"/>
</dbReference>
<proteinExistence type="predicted"/>
<feature type="domain" description="PH" evidence="2">
    <location>
        <begin position="319"/>
        <end position="416"/>
    </location>
</feature>
<dbReference type="SMART" id="SM00325">
    <property type="entry name" value="RhoGEF"/>
    <property type="match status" value="1"/>
</dbReference>
<sequence>MSSHRGSGTKHTAKWFTRREQNKTNAGSSTLVPTESEACASRLSVGSKSEDTQGQRRQPAVQRTMKRRRTLRRTIKDLKINLSETTDENSLRQRVLTNEQKLRIYVLREILDTEEEYAKLLQFIVEVMIPDLDALAENDQVPSVNSDTVSKMLANIHDIHKLHATFITSLQKATHSYPYHTHCIGNIFIQHSEQFNVYGKFCSNFSNAQKISYSLEENPAVQNLIEKWKEGVAHKKRGFIHLEGFIISPVQRLCKYPLLLKQLKRFTPKDHDDFEPLLNAIKLMEGVTRSVNETERQAIVLQGIRDLEESFDSWEKSGKMSKHGFMVKRGGGPLKSWKIRWFTLSGYKLSYYEEPTKVKPLGTLDLTAYKALEETVTGIGRPYTFAITMPDCVHYMYTVNDEEKREWLTILKWKFNCIDRSRRQAHRPLETAIFTTLSSILNPKEQKTNFRVMNPVVEKEPKITDQTTEPQLKKTTSSSFFRSIRSRRSRRSRSAVLNTG</sequence>
<dbReference type="Gene3D" id="1.20.900.10">
    <property type="entry name" value="Dbl homology (DH) domain"/>
    <property type="match status" value="1"/>
</dbReference>
<dbReference type="InterPro" id="IPR011993">
    <property type="entry name" value="PH-like_dom_sf"/>
</dbReference>
<dbReference type="Pfam" id="PF00621">
    <property type="entry name" value="RhoGEF"/>
    <property type="match status" value="1"/>
</dbReference>
<evidence type="ECO:0000259" key="3">
    <source>
        <dbReference type="PROSITE" id="PS50010"/>
    </source>
</evidence>
<feature type="region of interest" description="Disordered" evidence="1">
    <location>
        <begin position="461"/>
        <end position="500"/>
    </location>
</feature>
<dbReference type="Pfam" id="PF00169">
    <property type="entry name" value="PH"/>
    <property type="match status" value="1"/>
</dbReference>
<evidence type="ECO:0000256" key="1">
    <source>
        <dbReference type="SAM" id="MobiDB-lite"/>
    </source>
</evidence>
<feature type="domain" description="DH" evidence="3">
    <location>
        <begin position="102"/>
        <end position="294"/>
    </location>
</feature>
<evidence type="ECO:0000259" key="2">
    <source>
        <dbReference type="PROSITE" id="PS50003"/>
    </source>
</evidence>
<feature type="region of interest" description="Disordered" evidence="1">
    <location>
        <begin position="1"/>
        <end position="68"/>
    </location>
</feature>
<reference evidence="4 5" key="1">
    <citation type="submission" date="2024-02" db="EMBL/GenBank/DDBJ databases">
        <authorList>
            <person name="Daric V."/>
            <person name="Darras S."/>
        </authorList>
    </citation>
    <scope>NUCLEOTIDE SEQUENCE [LARGE SCALE GENOMIC DNA]</scope>
</reference>
<dbReference type="SUPFAM" id="SSF48065">
    <property type="entry name" value="DBL homology domain (DH-domain)"/>
    <property type="match status" value="1"/>
</dbReference>
<dbReference type="Gene3D" id="2.30.29.30">
    <property type="entry name" value="Pleckstrin-homology domain (PH domain)/Phosphotyrosine-binding domain (PTB)"/>
    <property type="match status" value="1"/>
</dbReference>
<keyword evidence="5" id="KW-1185">Reference proteome</keyword>
<dbReference type="SUPFAM" id="SSF50729">
    <property type="entry name" value="PH domain-like"/>
    <property type="match status" value="1"/>
</dbReference>
<evidence type="ECO:0000313" key="5">
    <source>
        <dbReference type="Proteomes" id="UP001642483"/>
    </source>
</evidence>
<accession>A0ABP0GLF3</accession>
<dbReference type="PROSITE" id="PS50003">
    <property type="entry name" value="PH_DOMAIN"/>
    <property type="match status" value="1"/>
</dbReference>
<dbReference type="EMBL" id="CAWYQH010000130">
    <property type="protein sequence ID" value="CAK8692472.1"/>
    <property type="molecule type" value="Genomic_DNA"/>
</dbReference>
<feature type="compositionally biased region" description="Basic residues" evidence="1">
    <location>
        <begin position="484"/>
        <end position="493"/>
    </location>
</feature>
<comment type="caution">
    <text evidence="4">The sequence shown here is derived from an EMBL/GenBank/DDBJ whole genome shotgun (WGS) entry which is preliminary data.</text>
</comment>
<name>A0ABP0GLF3_CLALP</name>
<dbReference type="PROSITE" id="PS50010">
    <property type="entry name" value="DH_2"/>
    <property type="match status" value="1"/>
</dbReference>
<gene>
    <name evidence="4" type="ORF">CVLEPA_LOCUS25736</name>
</gene>
<dbReference type="InterPro" id="IPR001849">
    <property type="entry name" value="PH_domain"/>
</dbReference>
<organism evidence="4 5">
    <name type="scientific">Clavelina lepadiformis</name>
    <name type="common">Light-bulb sea squirt</name>
    <name type="synonym">Ascidia lepadiformis</name>
    <dbReference type="NCBI Taxonomy" id="159417"/>
    <lineage>
        <taxon>Eukaryota</taxon>
        <taxon>Metazoa</taxon>
        <taxon>Chordata</taxon>
        <taxon>Tunicata</taxon>
        <taxon>Ascidiacea</taxon>
        <taxon>Aplousobranchia</taxon>
        <taxon>Clavelinidae</taxon>
        <taxon>Clavelina</taxon>
    </lineage>
</organism>
<dbReference type="PANTHER" id="PTHR45834:SF3">
    <property type="entry name" value="RHO GUANINE NUCLEOTIDE EXCHANGE FACTOR 3, ISOFORM L"/>
    <property type="match status" value="1"/>
</dbReference>
<dbReference type="PROSITE" id="PS00741">
    <property type="entry name" value="DH_1"/>
    <property type="match status" value="1"/>
</dbReference>
<dbReference type="InterPro" id="IPR001331">
    <property type="entry name" value="GDS_CDC24_CS"/>
</dbReference>
<dbReference type="PANTHER" id="PTHR45834">
    <property type="entry name" value="RHO GUANINE NUCLEOTIDE EXCHANGE FACTOR 9-RELATED"/>
    <property type="match status" value="1"/>
</dbReference>
<dbReference type="InterPro" id="IPR053086">
    <property type="entry name" value="RhoGEF_domain"/>
</dbReference>
<dbReference type="SMART" id="SM00233">
    <property type="entry name" value="PH"/>
    <property type="match status" value="1"/>
</dbReference>
<protein>
    <submittedName>
        <fullName evidence="4">Uncharacterized protein</fullName>
    </submittedName>
</protein>
<dbReference type="InterPro" id="IPR000219">
    <property type="entry name" value="DH_dom"/>
</dbReference>
<feature type="compositionally biased region" description="Polar residues" evidence="1">
    <location>
        <begin position="464"/>
        <end position="476"/>
    </location>
</feature>